<dbReference type="EMBL" id="LAZR01052401">
    <property type="protein sequence ID" value="KKK83049.1"/>
    <property type="molecule type" value="Genomic_DNA"/>
</dbReference>
<evidence type="ECO:0000313" key="1">
    <source>
        <dbReference type="EMBL" id="KKK83049.1"/>
    </source>
</evidence>
<organism evidence="1">
    <name type="scientific">marine sediment metagenome</name>
    <dbReference type="NCBI Taxonomy" id="412755"/>
    <lineage>
        <taxon>unclassified sequences</taxon>
        <taxon>metagenomes</taxon>
        <taxon>ecological metagenomes</taxon>
    </lineage>
</organism>
<dbReference type="AlphaFoldDB" id="A0A0F9AXF3"/>
<comment type="caution">
    <text evidence="1">The sequence shown here is derived from an EMBL/GenBank/DDBJ whole genome shotgun (WGS) entry which is preliminary data.</text>
</comment>
<protein>
    <submittedName>
        <fullName evidence="1">Uncharacterized protein</fullName>
    </submittedName>
</protein>
<feature type="non-terminal residue" evidence="1">
    <location>
        <position position="336"/>
    </location>
</feature>
<proteinExistence type="predicted"/>
<accession>A0A0F9AXF3</accession>
<gene>
    <name evidence="1" type="ORF">LCGC14_2797280</name>
</gene>
<sequence>MSLFSVILMLMFIRAVEKRNPGSPTTYTYHRLMESYRTSGGPRQRTVLNLGKLDLPKDQWRSLADRIEQVCSGQMPLEPMEKPIEALAQHYAPLVEKREGRRQAWAAEQQSPDYRRIDLKSIREHRPRTIGAEYVARAYLRKLGMHRVFAEVGLGAKEAQIAELLVIGRLVRPGSERATGLWAKELSGVAELLGPQVKRLSHNALYRISDRLYESKEQIEEQLRHREAGLFGLEEKVILYDLTNTYFEGTGGECDDLQHGKSKEKRSDCPMITLALVVDEWGFAKRSEFFPGKVNEPATLEVMLDKLQAPAGATVVLDAGIGTEDNLQMLRAAGYH</sequence>
<reference evidence="1" key="1">
    <citation type="journal article" date="2015" name="Nature">
        <title>Complex archaea that bridge the gap between prokaryotes and eukaryotes.</title>
        <authorList>
            <person name="Spang A."/>
            <person name="Saw J.H."/>
            <person name="Jorgensen S.L."/>
            <person name="Zaremba-Niedzwiedzka K."/>
            <person name="Martijn J."/>
            <person name="Lind A.E."/>
            <person name="van Eijk R."/>
            <person name="Schleper C."/>
            <person name="Guy L."/>
            <person name="Ettema T.J."/>
        </authorList>
    </citation>
    <scope>NUCLEOTIDE SEQUENCE</scope>
</reference>
<name>A0A0F9AXF3_9ZZZZ</name>